<reference evidence="2 3" key="1">
    <citation type="journal article" date="2015" name="Genome Biol. Evol.">
        <title>Comparative Genomics of a Bacterivorous Green Alga Reveals Evolutionary Causalities and Consequences of Phago-Mixotrophic Mode of Nutrition.</title>
        <authorList>
            <person name="Burns J.A."/>
            <person name="Paasch A."/>
            <person name="Narechania A."/>
            <person name="Kim E."/>
        </authorList>
    </citation>
    <scope>NUCLEOTIDE SEQUENCE [LARGE SCALE GENOMIC DNA]</scope>
    <source>
        <strain evidence="2 3">PLY_AMNH</strain>
    </source>
</reference>
<dbReference type="Proteomes" id="UP001190700">
    <property type="component" value="Unassembled WGS sequence"/>
</dbReference>
<name>A0AAE0G8I3_9CHLO</name>
<gene>
    <name evidence="2" type="ORF">CYMTET_18240</name>
</gene>
<dbReference type="AlphaFoldDB" id="A0AAE0G8I3"/>
<keyword evidence="3" id="KW-1185">Reference proteome</keyword>
<feature type="region of interest" description="Disordered" evidence="1">
    <location>
        <begin position="266"/>
        <end position="285"/>
    </location>
</feature>
<proteinExistence type="predicted"/>
<dbReference type="EMBL" id="LGRX02008431">
    <property type="protein sequence ID" value="KAK3273524.1"/>
    <property type="molecule type" value="Genomic_DNA"/>
</dbReference>
<organism evidence="2 3">
    <name type="scientific">Cymbomonas tetramitiformis</name>
    <dbReference type="NCBI Taxonomy" id="36881"/>
    <lineage>
        <taxon>Eukaryota</taxon>
        <taxon>Viridiplantae</taxon>
        <taxon>Chlorophyta</taxon>
        <taxon>Pyramimonadophyceae</taxon>
        <taxon>Pyramimonadales</taxon>
        <taxon>Pyramimonadaceae</taxon>
        <taxon>Cymbomonas</taxon>
    </lineage>
</organism>
<sequence length="285" mass="31191">MVAEPYSGAEPYYQSEHFIYHTPWGSVTQYLCRSKKVLAPERGGRDASQGVAAGGLVDDEHAERPEVSTVKLSLSFTKPTWNIEAPVEKPPCLQPSAGPASRAGEGCDLSCDSEGTFVSFIGCVGATATARDKHKRQGFFWSSHVCSLDWRGVFIPVCLKLVLSCVIRLGFGGIHTVSRSTTLKKGMPFPCRTRYFYCAPMVRKKKSKGKTKVQDEAMDMESGPTAAEQAAEKETVRVALKAKVAAFKKARTPTTQLKKDATKVKVGKKVKHRQINGSRKGASMW</sequence>
<protein>
    <submittedName>
        <fullName evidence="2">Uncharacterized protein</fullName>
    </submittedName>
</protein>
<accession>A0AAE0G8I3</accession>
<evidence type="ECO:0000313" key="3">
    <source>
        <dbReference type="Proteomes" id="UP001190700"/>
    </source>
</evidence>
<evidence type="ECO:0000313" key="2">
    <source>
        <dbReference type="EMBL" id="KAK3273524.1"/>
    </source>
</evidence>
<comment type="caution">
    <text evidence="2">The sequence shown here is derived from an EMBL/GenBank/DDBJ whole genome shotgun (WGS) entry which is preliminary data.</text>
</comment>
<evidence type="ECO:0000256" key="1">
    <source>
        <dbReference type="SAM" id="MobiDB-lite"/>
    </source>
</evidence>
<feature type="region of interest" description="Disordered" evidence="1">
    <location>
        <begin position="209"/>
        <end position="228"/>
    </location>
</feature>